<organism evidence="1 2">
    <name type="scientific">Rhododendron molle</name>
    <name type="common">Chinese azalea</name>
    <name type="synonym">Azalea mollis</name>
    <dbReference type="NCBI Taxonomy" id="49168"/>
    <lineage>
        <taxon>Eukaryota</taxon>
        <taxon>Viridiplantae</taxon>
        <taxon>Streptophyta</taxon>
        <taxon>Embryophyta</taxon>
        <taxon>Tracheophyta</taxon>
        <taxon>Spermatophyta</taxon>
        <taxon>Magnoliopsida</taxon>
        <taxon>eudicotyledons</taxon>
        <taxon>Gunneridae</taxon>
        <taxon>Pentapetalae</taxon>
        <taxon>asterids</taxon>
        <taxon>Ericales</taxon>
        <taxon>Ericaceae</taxon>
        <taxon>Ericoideae</taxon>
        <taxon>Rhodoreae</taxon>
        <taxon>Rhododendron</taxon>
    </lineage>
</organism>
<sequence>MVSLSLFLCLVRVSNRFGDYPNPVQFGYGLFLFSPFGYRGGYGQPFGFGDRVRNSPYPPQTPRMPSLSGG</sequence>
<evidence type="ECO:0000313" key="1">
    <source>
        <dbReference type="EMBL" id="KAI8574746.1"/>
    </source>
</evidence>
<gene>
    <name evidence="1" type="ORF">RHMOL_Rhmol01G0377900</name>
</gene>
<proteinExistence type="predicted"/>
<keyword evidence="2" id="KW-1185">Reference proteome</keyword>
<dbReference type="EMBL" id="CM046388">
    <property type="protein sequence ID" value="KAI8574746.1"/>
    <property type="molecule type" value="Genomic_DNA"/>
</dbReference>
<accession>A0ACC0QBA3</accession>
<protein>
    <submittedName>
        <fullName evidence="1">Uncharacterized protein</fullName>
    </submittedName>
</protein>
<evidence type="ECO:0000313" key="2">
    <source>
        <dbReference type="Proteomes" id="UP001062846"/>
    </source>
</evidence>
<dbReference type="Proteomes" id="UP001062846">
    <property type="component" value="Chromosome 1"/>
</dbReference>
<name>A0ACC0QBA3_RHOML</name>
<reference evidence="1" key="1">
    <citation type="submission" date="2022-02" db="EMBL/GenBank/DDBJ databases">
        <title>Plant Genome Project.</title>
        <authorList>
            <person name="Zhang R.-G."/>
        </authorList>
    </citation>
    <scope>NUCLEOTIDE SEQUENCE</scope>
    <source>
        <strain evidence="1">AT1</strain>
    </source>
</reference>
<comment type="caution">
    <text evidence="1">The sequence shown here is derived from an EMBL/GenBank/DDBJ whole genome shotgun (WGS) entry which is preliminary data.</text>
</comment>